<dbReference type="GO" id="GO:0003861">
    <property type="term" value="F:3-isopropylmalate dehydratase activity"/>
    <property type="evidence" value="ECO:0007669"/>
    <property type="project" value="UniProtKB-EC"/>
</dbReference>
<evidence type="ECO:0000256" key="9">
    <source>
        <dbReference type="ARBA" id="ARBA00023304"/>
    </source>
</evidence>
<comment type="catalytic activity">
    <reaction evidence="1 10">
        <text>(2R,3S)-3-isopropylmalate = (2S)-2-isopropylmalate</text>
        <dbReference type="Rhea" id="RHEA:32287"/>
        <dbReference type="ChEBI" id="CHEBI:1178"/>
        <dbReference type="ChEBI" id="CHEBI:35121"/>
        <dbReference type="EC" id="4.2.1.33"/>
    </reaction>
</comment>
<proteinExistence type="inferred from homology"/>
<dbReference type="EMBL" id="CAJNBH010000014">
    <property type="protein sequence ID" value="CAE6787508.1"/>
    <property type="molecule type" value="Genomic_DNA"/>
</dbReference>
<dbReference type="InterPro" id="IPR004431">
    <property type="entry name" value="3-IsopropMal_deHydase_ssu"/>
</dbReference>
<dbReference type="EC" id="4.2.1.33" evidence="10"/>
<dbReference type="CDD" id="cd01577">
    <property type="entry name" value="IPMI_Swivel"/>
    <property type="match status" value="1"/>
</dbReference>
<dbReference type="NCBIfam" id="NF002458">
    <property type="entry name" value="PRK01641.1"/>
    <property type="match status" value="1"/>
</dbReference>
<evidence type="ECO:0000256" key="3">
    <source>
        <dbReference type="ARBA" id="ARBA00004729"/>
    </source>
</evidence>
<comment type="function">
    <text evidence="2 10">Catalyzes the isomerization between 2-isopropylmalate and 3-isopropylmalate, via the formation of 2-isopropylmaleate.</text>
</comment>
<organism evidence="12 13">
    <name type="scientific">Paraburkholderia nemoris</name>
    <dbReference type="NCBI Taxonomy" id="2793076"/>
    <lineage>
        <taxon>Bacteria</taxon>
        <taxon>Pseudomonadati</taxon>
        <taxon>Pseudomonadota</taxon>
        <taxon>Betaproteobacteria</taxon>
        <taxon>Burkholderiales</taxon>
        <taxon>Burkholderiaceae</taxon>
        <taxon>Paraburkholderia</taxon>
    </lineage>
</organism>
<evidence type="ECO:0000256" key="1">
    <source>
        <dbReference type="ARBA" id="ARBA00000491"/>
    </source>
</evidence>
<evidence type="ECO:0000256" key="5">
    <source>
        <dbReference type="ARBA" id="ARBA00011271"/>
    </source>
</evidence>
<evidence type="ECO:0000256" key="7">
    <source>
        <dbReference type="ARBA" id="ARBA00022605"/>
    </source>
</evidence>
<comment type="similarity">
    <text evidence="4 10">Belongs to the LeuD family. LeuD type 1 subfamily.</text>
</comment>
<dbReference type="InterPro" id="IPR033940">
    <property type="entry name" value="IPMI_Swivel"/>
</dbReference>
<comment type="caution">
    <text evidence="12">The sequence shown here is derived from an EMBL/GenBank/DDBJ whole genome shotgun (WGS) entry which is preliminary data.</text>
</comment>
<comment type="subunit">
    <text evidence="5 10">Heterodimer of LeuC and LeuD.</text>
</comment>
<evidence type="ECO:0000313" key="13">
    <source>
        <dbReference type="Proteomes" id="UP000673821"/>
    </source>
</evidence>
<dbReference type="RefSeq" id="WP_200659435.1">
    <property type="nucleotide sequence ID" value="NZ_CAJNBH010000014.1"/>
</dbReference>
<dbReference type="NCBIfam" id="TIGR00171">
    <property type="entry name" value="leuD"/>
    <property type="match status" value="1"/>
</dbReference>
<keyword evidence="9 10" id="KW-0100">Branched-chain amino acid biosynthesis</keyword>
<gene>
    <name evidence="12" type="primary">leuD1_3</name>
    <name evidence="10" type="synonym">leuD</name>
    <name evidence="12" type="ORF">R69776_04600</name>
</gene>
<protein>
    <recommendedName>
        <fullName evidence="10">3-isopropylmalate dehydratase small subunit</fullName>
        <ecNumber evidence="10">4.2.1.33</ecNumber>
    </recommendedName>
    <alternativeName>
        <fullName evidence="10">Alpha-IPM isomerase</fullName>
        <shortName evidence="10">IPMI</shortName>
    </alternativeName>
    <alternativeName>
        <fullName evidence="10">Isopropylmalate isomerase</fullName>
    </alternativeName>
</protein>
<feature type="domain" description="Aconitase A/isopropylmalate dehydratase small subunit swivel" evidence="11">
    <location>
        <begin position="1"/>
        <end position="132"/>
    </location>
</feature>
<dbReference type="HAMAP" id="MF_01031">
    <property type="entry name" value="LeuD_type1"/>
    <property type="match status" value="1"/>
</dbReference>
<dbReference type="PANTHER" id="PTHR43345:SF5">
    <property type="entry name" value="3-ISOPROPYLMALATE DEHYDRATASE SMALL SUBUNIT"/>
    <property type="match status" value="1"/>
</dbReference>
<evidence type="ECO:0000256" key="10">
    <source>
        <dbReference type="HAMAP-Rule" id="MF_01031"/>
    </source>
</evidence>
<keyword evidence="8 10" id="KW-0456">Lyase</keyword>
<reference evidence="12 13" key="1">
    <citation type="submission" date="2021-02" db="EMBL/GenBank/DDBJ databases">
        <authorList>
            <person name="Vanwijnsberghe S."/>
        </authorList>
    </citation>
    <scope>NUCLEOTIDE SEQUENCE [LARGE SCALE GENOMIC DNA]</scope>
    <source>
        <strain evidence="12 13">R-69776</strain>
    </source>
</reference>
<dbReference type="PANTHER" id="PTHR43345">
    <property type="entry name" value="3-ISOPROPYLMALATE DEHYDRATASE SMALL SUBUNIT 2-RELATED-RELATED"/>
    <property type="match status" value="1"/>
</dbReference>
<keyword evidence="6 10" id="KW-0432">Leucine biosynthesis</keyword>
<accession>A0ABM8S3Z2</accession>
<dbReference type="SUPFAM" id="SSF52016">
    <property type="entry name" value="LeuD/IlvD-like"/>
    <property type="match status" value="1"/>
</dbReference>
<sequence length="210" mass="23682">MTPFEKHVGQPVSLNRDNIDTDAIIPKQFMKSITRTGLGPYVFDAWRYKDEGYFGKPVAERDPEPGFILNNPAYTNATVLITGKNFGCGSSREHAPWALHESGFRVLIAESFADIFFSNCCKIGLLPIVLNESDIKQLHTLTESTPALSVEIDLINRCVKLAGGEFFLFDIDEVVRHDFLNGIDEVSATLMHAEEIRQFEARHIATHRWI</sequence>
<dbReference type="InterPro" id="IPR015928">
    <property type="entry name" value="Aconitase/3IPM_dehydase_swvl"/>
</dbReference>
<dbReference type="Pfam" id="PF00694">
    <property type="entry name" value="Aconitase_C"/>
    <property type="match status" value="1"/>
</dbReference>
<evidence type="ECO:0000259" key="11">
    <source>
        <dbReference type="Pfam" id="PF00694"/>
    </source>
</evidence>
<keyword evidence="7 10" id="KW-0028">Amino-acid biosynthesis</keyword>
<evidence type="ECO:0000256" key="6">
    <source>
        <dbReference type="ARBA" id="ARBA00022430"/>
    </source>
</evidence>
<evidence type="ECO:0000313" key="12">
    <source>
        <dbReference type="EMBL" id="CAE6787508.1"/>
    </source>
</evidence>
<evidence type="ECO:0000256" key="8">
    <source>
        <dbReference type="ARBA" id="ARBA00023239"/>
    </source>
</evidence>
<comment type="pathway">
    <text evidence="3 10">Amino-acid biosynthesis; L-leucine biosynthesis; L-leucine from 3-methyl-2-oxobutanoate: step 2/4.</text>
</comment>
<dbReference type="Gene3D" id="3.20.19.10">
    <property type="entry name" value="Aconitase, domain 4"/>
    <property type="match status" value="1"/>
</dbReference>
<dbReference type="Proteomes" id="UP000673821">
    <property type="component" value="Unassembled WGS sequence"/>
</dbReference>
<keyword evidence="13" id="KW-1185">Reference proteome</keyword>
<dbReference type="InterPro" id="IPR000573">
    <property type="entry name" value="AconitaseA/IPMdHydase_ssu_swvl"/>
</dbReference>
<evidence type="ECO:0000256" key="2">
    <source>
        <dbReference type="ARBA" id="ARBA00002695"/>
    </source>
</evidence>
<name>A0ABM8S3Z2_9BURK</name>
<evidence type="ECO:0000256" key="4">
    <source>
        <dbReference type="ARBA" id="ARBA00009845"/>
    </source>
</evidence>
<dbReference type="InterPro" id="IPR050075">
    <property type="entry name" value="LeuD"/>
</dbReference>